<evidence type="ECO:0000313" key="1">
    <source>
        <dbReference type="EMBL" id="QOE32061.1"/>
    </source>
</evidence>
<keyword evidence="2" id="KW-1185">Reference proteome</keyword>
<reference evidence="1 2" key="1">
    <citation type="submission" date="2020-07" db="EMBL/GenBank/DDBJ databases">
        <title>Complete genome sequence of Rhizobium phaseoli phage Palo.</title>
        <authorList>
            <person name="Nabhani A."/>
            <person name="Rushing L."/>
            <person name="Newkirk H."/>
            <person name="Gonzalez C."/>
            <person name="Young R."/>
            <person name="Liu M."/>
        </authorList>
    </citation>
    <scope>NUCLEOTIDE SEQUENCE [LARGE SCALE GENOMIC DNA]</scope>
</reference>
<evidence type="ECO:0000313" key="2">
    <source>
        <dbReference type="Proteomes" id="UP000516590"/>
    </source>
</evidence>
<name>A0A7L8G5P2_9CAUD</name>
<protein>
    <submittedName>
        <fullName evidence="1">Putative secreted protein</fullName>
    </submittedName>
</protein>
<organism evidence="1 2">
    <name type="scientific">Rhizobium phage Palo</name>
    <dbReference type="NCBI Taxonomy" id="2767573"/>
    <lineage>
        <taxon>Viruses</taxon>
        <taxon>Duplodnaviria</taxon>
        <taxon>Heunggongvirae</taxon>
        <taxon>Uroviricota</taxon>
        <taxon>Caudoviricetes</taxon>
        <taxon>Autographivirales</taxon>
        <taxon>Dunnvirinae</taxon>
        <taxon>Palovirus</taxon>
        <taxon>Palovirus palo</taxon>
    </lineage>
</organism>
<dbReference type="EMBL" id="MT708544">
    <property type="protein sequence ID" value="QOE32061.1"/>
    <property type="molecule type" value="Genomic_DNA"/>
</dbReference>
<dbReference type="Proteomes" id="UP000516590">
    <property type="component" value="Segment"/>
</dbReference>
<gene>
    <name evidence="1" type="ORF">CPT_Palo_002</name>
</gene>
<sequence>MMWLIVLPILAYAAMHFRAQVREYMFKRQMYAYNKRMYAYRMGVNALERSTNA</sequence>
<proteinExistence type="predicted"/>
<accession>A0A7L8G5P2</accession>